<name>A0AC61Y923_9FLAO</name>
<proteinExistence type="predicted"/>
<evidence type="ECO:0000313" key="2">
    <source>
        <dbReference type="Proteomes" id="UP000356253"/>
    </source>
</evidence>
<accession>A0AC61Y923</accession>
<organism evidence="1 2">
    <name type="scientific">Mesonia oceanica</name>
    <dbReference type="NCBI Taxonomy" id="2687242"/>
    <lineage>
        <taxon>Bacteria</taxon>
        <taxon>Pseudomonadati</taxon>
        <taxon>Bacteroidota</taxon>
        <taxon>Flavobacteriia</taxon>
        <taxon>Flavobacteriales</taxon>
        <taxon>Flavobacteriaceae</taxon>
        <taxon>Mesonia</taxon>
    </lineage>
</organism>
<evidence type="ECO:0000313" key="1">
    <source>
        <dbReference type="EMBL" id="VVV01009.1"/>
    </source>
</evidence>
<comment type="caution">
    <text evidence="1">The sequence shown here is derived from an EMBL/GenBank/DDBJ whole genome shotgun (WGS) entry which is preliminary data.</text>
</comment>
<reference evidence="1" key="1">
    <citation type="submission" date="2019-09" db="EMBL/GenBank/DDBJ databases">
        <authorList>
            <person name="Rodrigo-Torres L."/>
            <person name="Arahal R. D."/>
            <person name="Lucena T."/>
        </authorList>
    </citation>
    <scope>NUCLEOTIDE SEQUENCE</scope>
    <source>
        <strain evidence="1">ISS653</strain>
    </source>
</reference>
<dbReference type="Proteomes" id="UP000356253">
    <property type="component" value="Unassembled WGS sequence"/>
</dbReference>
<dbReference type="EMBL" id="CABVMM010000008">
    <property type="protein sequence ID" value="VVV01009.1"/>
    <property type="molecule type" value="Genomic_DNA"/>
</dbReference>
<keyword evidence="2" id="KW-1185">Reference proteome</keyword>
<protein>
    <submittedName>
        <fullName evidence="1">Uncharacterized protein</fullName>
    </submittedName>
</protein>
<gene>
    <name evidence="1" type="ORF">FVB9532_02287</name>
</gene>
<sequence length="99" mass="11967">MASKQIIWTNNAKTEFYQILEFYIERNQSPIYSQKLLLEVEDLISTLENNEFIGRLTSDKSVRVFPIKHFLLFYSIQNEIIYILSFWDNRQDENKKLKL</sequence>